<comment type="caution">
    <text evidence="6">The sequence shown here is derived from an EMBL/GenBank/DDBJ whole genome shotgun (WGS) entry which is preliminary data.</text>
</comment>
<evidence type="ECO:0000313" key="6">
    <source>
        <dbReference type="EMBL" id="TCT15016.1"/>
    </source>
</evidence>
<dbReference type="AlphaFoldDB" id="A0A4R3MLU2"/>
<feature type="domain" description="HAMP" evidence="5">
    <location>
        <begin position="357"/>
        <end position="411"/>
    </location>
</feature>
<proteinExistence type="inferred from homology"/>
<dbReference type="InterPro" id="IPR003660">
    <property type="entry name" value="HAMP_dom"/>
</dbReference>
<dbReference type="Gene3D" id="1.10.287.950">
    <property type="entry name" value="Methyl-accepting chemotaxis protein"/>
    <property type="match status" value="1"/>
</dbReference>
<evidence type="ECO:0000313" key="7">
    <source>
        <dbReference type="Proteomes" id="UP000294902"/>
    </source>
</evidence>
<keyword evidence="1 3" id="KW-0807">Transducer</keyword>
<dbReference type="PROSITE" id="PS50885">
    <property type="entry name" value="HAMP"/>
    <property type="match status" value="1"/>
</dbReference>
<dbReference type="Gene3D" id="6.10.340.10">
    <property type="match status" value="1"/>
</dbReference>
<dbReference type="GO" id="GO:0007165">
    <property type="term" value="P:signal transduction"/>
    <property type="evidence" value="ECO:0007669"/>
    <property type="project" value="UniProtKB-KW"/>
</dbReference>
<dbReference type="SMART" id="SM00283">
    <property type="entry name" value="MA"/>
    <property type="match status" value="1"/>
</dbReference>
<sequence length="720" mass="81067">MDRKYYLSYLLNKKLKNQSEKIFEGIANGRKRALDNWFQDMWVAMQLTRDTILAYLGQNGVDFEDLINILKDKRKRFEDFSEFFIINSQGQVNISTYEGQIGRIRKDLPNFNIGQQNKPFMYGPYIDEDTLKIGNCSSKFFDEVTLMFSLPFENDGKISILCGRVPNDVMSDVIQDEDTHVYKESGDNYLFMVKTNRDIQIGTAISRSRFEDNTFTGGENLKDGISTKKWGTVKIKKHTEFEIVFKDPATNELHEGVLNTIKTGQNLNSWPGYPEYRHIYVGGKGILITPPHSDEIWGMMCEGDIQEIYKFKSLNFKIPLKFGILSGSLTVLNSIVPFSNYLLWLANLVIMYALIKFDVVKSINKTVNILQEIAEGEGDLSLRVEKMSNDEIGELSRWFNKFINNQMTIIKRIGISSRDSKNSAIELSGMTESFYNNAKNIEGIVGDLVNNSVEHNQIFQNTQEKFNILSNSIVNIDDILEGVNEKTTNTSNKAKISEKNTIEVLETMLGLENSMKIAQESIIGLKKYSEEISEVVDVIEKISKQTQMLALNASIEAARSGEHGRGFAVVANEVSQLATESEKATVSISSLIKYVQEEATKTINSVKEISNQVDIGSSSVKNSVHTFKEIGGEIEDIADKVKSISELVSIQAIELNEIAKGTEQAAAKLDRDTNRSEDESLTAIHMVKEIISQTVQVDQSSKVLTHTANNLNEIVSAFKL</sequence>
<feature type="domain" description="Methyl-accepting transducer" evidence="4">
    <location>
        <begin position="430"/>
        <end position="666"/>
    </location>
</feature>
<comment type="similarity">
    <text evidence="2">Belongs to the methyl-accepting chemotaxis (MCP) protein family.</text>
</comment>
<dbReference type="GO" id="GO:0006935">
    <property type="term" value="P:chemotaxis"/>
    <property type="evidence" value="ECO:0007669"/>
    <property type="project" value="InterPro"/>
</dbReference>
<evidence type="ECO:0000259" key="5">
    <source>
        <dbReference type="PROSITE" id="PS50885"/>
    </source>
</evidence>
<organism evidence="6 7">
    <name type="scientific">Natranaerovirga pectinivora</name>
    <dbReference type="NCBI Taxonomy" id="682400"/>
    <lineage>
        <taxon>Bacteria</taxon>
        <taxon>Bacillati</taxon>
        <taxon>Bacillota</taxon>
        <taxon>Clostridia</taxon>
        <taxon>Lachnospirales</taxon>
        <taxon>Natranaerovirgaceae</taxon>
        <taxon>Natranaerovirga</taxon>
    </lineage>
</organism>
<name>A0A4R3MLU2_9FIRM</name>
<dbReference type="InterPro" id="IPR004090">
    <property type="entry name" value="Chemotax_Me-accpt_rcpt"/>
</dbReference>
<gene>
    <name evidence="6" type="ORF">EDC18_104166</name>
</gene>
<evidence type="ECO:0000256" key="2">
    <source>
        <dbReference type="ARBA" id="ARBA00029447"/>
    </source>
</evidence>
<dbReference type="RefSeq" id="WP_132251924.1">
    <property type="nucleotide sequence ID" value="NZ_SMAL01000004.1"/>
</dbReference>
<dbReference type="PANTHER" id="PTHR32089:SF112">
    <property type="entry name" value="LYSOZYME-LIKE PROTEIN-RELATED"/>
    <property type="match status" value="1"/>
</dbReference>
<dbReference type="Pfam" id="PF00015">
    <property type="entry name" value="MCPsignal"/>
    <property type="match status" value="1"/>
</dbReference>
<reference evidence="6 7" key="1">
    <citation type="submission" date="2019-03" db="EMBL/GenBank/DDBJ databases">
        <title>Genomic Encyclopedia of Type Strains, Phase IV (KMG-IV): sequencing the most valuable type-strain genomes for metagenomic binning, comparative biology and taxonomic classification.</title>
        <authorList>
            <person name="Goeker M."/>
        </authorList>
    </citation>
    <scope>NUCLEOTIDE SEQUENCE [LARGE SCALE GENOMIC DNA]</scope>
    <source>
        <strain evidence="6 7">DSM 24629</strain>
    </source>
</reference>
<dbReference type="CDD" id="cd06225">
    <property type="entry name" value="HAMP"/>
    <property type="match status" value="1"/>
</dbReference>
<protein>
    <submittedName>
        <fullName evidence="6">Methyl-accepting chemotaxis protein</fullName>
    </submittedName>
</protein>
<dbReference type="OrthoDB" id="2489132at2"/>
<keyword evidence="7" id="KW-1185">Reference proteome</keyword>
<dbReference type="CDD" id="cd18773">
    <property type="entry name" value="PDC1_HK_sensor"/>
    <property type="match status" value="1"/>
</dbReference>
<dbReference type="GO" id="GO:0016020">
    <property type="term" value="C:membrane"/>
    <property type="evidence" value="ECO:0007669"/>
    <property type="project" value="InterPro"/>
</dbReference>
<dbReference type="PROSITE" id="PS50111">
    <property type="entry name" value="CHEMOTAXIS_TRANSDUC_2"/>
    <property type="match status" value="1"/>
</dbReference>
<dbReference type="SUPFAM" id="SSF58104">
    <property type="entry name" value="Methyl-accepting chemotaxis protein (MCP) signaling domain"/>
    <property type="match status" value="1"/>
</dbReference>
<dbReference type="Proteomes" id="UP000294902">
    <property type="component" value="Unassembled WGS sequence"/>
</dbReference>
<accession>A0A4R3MLU2</accession>
<evidence type="ECO:0000256" key="3">
    <source>
        <dbReference type="PROSITE-ProRule" id="PRU00284"/>
    </source>
</evidence>
<dbReference type="PANTHER" id="PTHR32089">
    <property type="entry name" value="METHYL-ACCEPTING CHEMOTAXIS PROTEIN MCPB"/>
    <property type="match status" value="1"/>
</dbReference>
<dbReference type="EMBL" id="SMAL01000004">
    <property type="protein sequence ID" value="TCT15016.1"/>
    <property type="molecule type" value="Genomic_DNA"/>
</dbReference>
<dbReference type="InterPro" id="IPR004089">
    <property type="entry name" value="MCPsignal_dom"/>
</dbReference>
<evidence type="ECO:0000259" key="4">
    <source>
        <dbReference type="PROSITE" id="PS50111"/>
    </source>
</evidence>
<evidence type="ECO:0000256" key="1">
    <source>
        <dbReference type="ARBA" id="ARBA00023224"/>
    </source>
</evidence>
<dbReference type="PRINTS" id="PR00260">
    <property type="entry name" value="CHEMTRNSDUCR"/>
</dbReference>
<dbReference type="GO" id="GO:0004888">
    <property type="term" value="F:transmembrane signaling receptor activity"/>
    <property type="evidence" value="ECO:0007669"/>
    <property type="project" value="InterPro"/>
</dbReference>